<dbReference type="PROSITE" id="PS50931">
    <property type="entry name" value="HTH_LYSR"/>
    <property type="match status" value="1"/>
</dbReference>
<sequence>MSDIERLRVVATVAGTHSITEAARVHGIAQSTVSRSVAAAERLVGFPLFRRDGVGVQLAAGARPAIVLIERIVAEFDALRGMNETRAAAIRIAHREEITLPGVLDSAVVRWNRESSILALPVVHTDPIAALRAGDAEFAAVWNSAGLVEGVATDVLTLTRAGRLELLSPMDPSPEGRAFLRFVR</sequence>
<comment type="caution">
    <text evidence="7">The sequence shown here is derived from an EMBL/GenBank/DDBJ whole genome shotgun (WGS) entry which is preliminary data.</text>
</comment>
<dbReference type="PANTHER" id="PTHR30346:SF28">
    <property type="entry name" value="HTH-TYPE TRANSCRIPTIONAL REGULATOR CYNR"/>
    <property type="match status" value="1"/>
</dbReference>
<name>A0AA90NE47_9ACTN</name>
<gene>
    <name evidence="7" type="ORF">Q7X28_02310</name>
</gene>
<evidence type="ECO:0000256" key="4">
    <source>
        <dbReference type="ARBA" id="ARBA00023159"/>
    </source>
</evidence>
<evidence type="ECO:0000256" key="3">
    <source>
        <dbReference type="ARBA" id="ARBA00023125"/>
    </source>
</evidence>
<dbReference type="GO" id="GO:0003677">
    <property type="term" value="F:DNA binding"/>
    <property type="evidence" value="ECO:0007669"/>
    <property type="project" value="UniProtKB-KW"/>
</dbReference>
<dbReference type="InterPro" id="IPR000847">
    <property type="entry name" value="LysR_HTH_N"/>
</dbReference>
<reference evidence="7" key="1">
    <citation type="submission" date="2023-08" db="EMBL/GenBank/DDBJ databases">
        <title>The draft genome of Tsukamurella strandjordii strain 050030.</title>
        <authorList>
            <person name="Zhao F."/>
            <person name="Feng Y."/>
            <person name="Zong Z."/>
        </authorList>
    </citation>
    <scope>NUCLEOTIDE SEQUENCE</scope>
    <source>
        <strain evidence="7">050030</strain>
    </source>
</reference>
<dbReference type="Gene3D" id="1.10.10.10">
    <property type="entry name" value="Winged helix-like DNA-binding domain superfamily/Winged helix DNA-binding domain"/>
    <property type="match status" value="1"/>
</dbReference>
<feature type="domain" description="HTH lysR-type" evidence="6">
    <location>
        <begin position="1"/>
        <end position="59"/>
    </location>
</feature>
<evidence type="ECO:0000313" key="7">
    <source>
        <dbReference type="EMBL" id="MDP0396750.1"/>
    </source>
</evidence>
<comment type="similarity">
    <text evidence="1">Belongs to the LysR transcriptional regulatory family.</text>
</comment>
<keyword evidence="4" id="KW-0010">Activator</keyword>
<dbReference type="Proteomes" id="UP001178281">
    <property type="component" value="Unassembled WGS sequence"/>
</dbReference>
<evidence type="ECO:0000256" key="2">
    <source>
        <dbReference type="ARBA" id="ARBA00023015"/>
    </source>
</evidence>
<keyword evidence="8" id="KW-1185">Reference proteome</keyword>
<dbReference type="InterPro" id="IPR036390">
    <property type="entry name" value="WH_DNA-bd_sf"/>
</dbReference>
<keyword evidence="5" id="KW-0804">Transcription</keyword>
<accession>A0AA90NE47</accession>
<evidence type="ECO:0000259" key="6">
    <source>
        <dbReference type="PROSITE" id="PS50931"/>
    </source>
</evidence>
<dbReference type="GO" id="GO:0032993">
    <property type="term" value="C:protein-DNA complex"/>
    <property type="evidence" value="ECO:0007669"/>
    <property type="project" value="TreeGrafter"/>
</dbReference>
<protein>
    <submittedName>
        <fullName evidence="7">LysR family transcriptional regulator</fullName>
    </submittedName>
</protein>
<evidence type="ECO:0000256" key="5">
    <source>
        <dbReference type="ARBA" id="ARBA00023163"/>
    </source>
</evidence>
<dbReference type="EMBL" id="JAUTIX010000001">
    <property type="protein sequence ID" value="MDP0396750.1"/>
    <property type="molecule type" value="Genomic_DNA"/>
</dbReference>
<dbReference type="PANTHER" id="PTHR30346">
    <property type="entry name" value="TRANSCRIPTIONAL DUAL REGULATOR HCAR-RELATED"/>
    <property type="match status" value="1"/>
</dbReference>
<keyword evidence="2" id="KW-0805">Transcription regulation</keyword>
<keyword evidence="3" id="KW-0238">DNA-binding</keyword>
<evidence type="ECO:0000313" key="8">
    <source>
        <dbReference type="Proteomes" id="UP001178281"/>
    </source>
</evidence>
<proteinExistence type="inferred from homology"/>
<dbReference type="Pfam" id="PF00126">
    <property type="entry name" value="HTH_1"/>
    <property type="match status" value="1"/>
</dbReference>
<dbReference type="RefSeq" id="WP_305110161.1">
    <property type="nucleotide sequence ID" value="NZ_BAAAII010000002.1"/>
</dbReference>
<organism evidence="7 8">
    <name type="scientific">Tsukamurella strandjordii</name>
    <dbReference type="NCBI Taxonomy" id="147577"/>
    <lineage>
        <taxon>Bacteria</taxon>
        <taxon>Bacillati</taxon>
        <taxon>Actinomycetota</taxon>
        <taxon>Actinomycetes</taxon>
        <taxon>Mycobacteriales</taxon>
        <taxon>Tsukamurellaceae</taxon>
        <taxon>Tsukamurella</taxon>
    </lineage>
</organism>
<dbReference type="SUPFAM" id="SSF46785">
    <property type="entry name" value="Winged helix' DNA-binding domain"/>
    <property type="match status" value="1"/>
</dbReference>
<dbReference type="GO" id="GO:0003700">
    <property type="term" value="F:DNA-binding transcription factor activity"/>
    <property type="evidence" value="ECO:0007669"/>
    <property type="project" value="InterPro"/>
</dbReference>
<evidence type="ECO:0000256" key="1">
    <source>
        <dbReference type="ARBA" id="ARBA00009437"/>
    </source>
</evidence>
<dbReference type="AlphaFoldDB" id="A0AA90NE47"/>
<dbReference type="InterPro" id="IPR036388">
    <property type="entry name" value="WH-like_DNA-bd_sf"/>
</dbReference>